<accession>A0AAN7VK64</accession>
<reference evidence="12 13" key="1">
    <citation type="journal article" date="2024" name="Insects">
        <title>An Improved Chromosome-Level Genome Assembly of the Firefly Pyrocoelia pectoralis.</title>
        <authorList>
            <person name="Fu X."/>
            <person name="Meyer-Rochow V.B."/>
            <person name="Ballantyne L."/>
            <person name="Zhu X."/>
        </authorList>
    </citation>
    <scope>NUCLEOTIDE SEQUENCE [LARGE SCALE GENOMIC DNA]</scope>
    <source>
        <strain evidence="12">XCY_ONT2</strain>
    </source>
</reference>
<dbReference type="Proteomes" id="UP001329430">
    <property type="component" value="Chromosome 1"/>
</dbReference>
<evidence type="ECO:0000256" key="1">
    <source>
        <dbReference type="ARBA" id="ARBA00004611"/>
    </source>
</evidence>
<keyword evidence="5 11" id="KW-0175">Coiled coil</keyword>
<proteinExistence type="inferred from homology"/>
<dbReference type="GO" id="GO:0015630">
    <property type="term" value="C:microtubule cytoskeleton"/>
    <property type="evidence" value="ECO:0007669"/>
    <property type="project" value="UniProtKB-UniRule"/>
</dbReference>
<gene>
    <name evidence="12" type="ORF">RI129_001126</name>
</gene>
<evidence type="ECO:0000256" key="5">
    <source>
        <dbReference type="ARBA" id="ARBA00023054"/>
    </source>
</evidence>
<evidence type="ECO:0000256" key="6">
    <source>
        <dbReference type="ARBA" id="ARBA00023069"/>
    </source>
</evidence>
<evidence type="ECO:0000256" key="8">
    <source>
        <dbReference type="ARBA" id="ARBA00023273"/>
    </source>
</evidence>
<comment type="caution">
    <text evidence="12">The sequence shown here is derived from an EMBL/GenBank/DDBJ whole genome shotgun (WGS) entry which is preliminary data.</text>
</comment>
<keyword evidence="8 10" id="KW-0966">Cell projection</keyword>
<keyword evidence="3" id="KW-0963">Cytoplasm</keyword>
<sequence length="413" mass="48603">MNTNKFYTESMIIVPPPPTKFTLNEWYLNNRVRYRACLDQQQLADKVLAECERGPTTIDEITALNKREVDHQIEEKIKDIKFVKADIERQRKEVCIEIDNLTTYNERIMDAMNALKEEALKICKKCIIFREGRVGIDLCHDDVERELLKEAEMIQAAQAMLQRILEQANEQIRRLRSTTYFMDRDLEDKENATAIDYQNLIINERSLTLSMYHGFTPLDPANITVEEWQQFTMMNIERAAKEINSARSLRSYVDTFLKQVIDDLWSQYHTVNEAFRRRIGEIKEAKTKLEVMHNEISRQANEMTCIILKLEKNIVEKEGYMALSHTRLGNRAQRPGMELCRDLVETKMVNEVRELRENCLMLQQLIAEAQASLRYLLKTQIQLEEDINVKTNTLKIDEVDCMTLRQSMDYHAY</sequence>
<keyword evidence="13" id="KW-1185">Reference proteome</keyword>
<comment type="function">
    <text evidence="9">Microtubule inner protein (MIP) part of the dynein-decorated doublet microtubules (DMTs) in cilia and flagellar axoneme. Forms filamentous polymers in the walls of ciliary and flagellar microtubules.</text>
</comment>
<evidence type="ECO:0000256" key="3">
    <source>
        <dbReference type="ARBA" id="ARBA00022490"/>
    </source>
</evidence>
<evidence type="ECO:0000256" key="9">
    <source>
        <dbReference type="ARBA" id="ARBA00045224"/>
    </source>
</evidence>
<dbReference type="GO" id="GO:0005930">
    <property type="term" value="C:axoneme"/>
    <property type="evidence" value="ECO:0007669"/>
    <property type="project" value="UniProtKB-SubCell"/>
</dbReference>
<name>A0AAN7VK64_9COLE</name>
<dbReference type="Pfam" id="PF03148">
    <property type="entry name" value="Tektin"/>
    <property type="match status" value="1"/>
</dbReference>
<evidence type="ECO:0000313" key="12">
    <source>
        <dbReference type="EMBL" id="KAK5650097.1"/>
    </source>
</evidence>
<protein>
    <recommendedName>
        <fullName evidence="10">Tektin</fullName>
    </recommendedName>
</protein>
<comment type="subcellular location">
    <subcellularLocation>
        <location evidence="10">Cytoplasm</location>
        <location evidence="10">Cytoskeleton</location>
        <location evidence="10">Cilium axoneme</location>
    </subcellularLocation>
    <subcellularLocation>
        <location evidence="1">Cytoplasm</location>
        <location evidence="1">Cytoskeleton</location>
        <location evidence="1">Flagellum axoneme</location>
    </subcellularLocation>
</comment>
<dbReference type="AlphaFoldDB" id="A0AAN7VK64"/>
<feature type="coiled-coil region" evidence="11">
    <location>
        <begin position="73"/>
        <end position="118"/>
    </location>
</feature>
<dbReference type="GO" id="GO:0060271">
    <property type="term" value="P:cilium assembly"/>
    <property type="evidence" value="ECO:0007669"/>
    <property type="project" value="UniProtKB-UniRule"/>
</dbReference>
<dbReference type="PRINTS" id="PR00511">
    <property type="entry name" value="TEKTIN"/>
</dbReference>
<dbReference type="GO" id="GO:0060294">
    <property type="term" value="P:cilium movement involved in cell motility"/>
    <property type="evidence" value="ECO:0007669"/>
    <property type="project" value="UniProtKB-UniRule"/>
</dbReference>
<evidence type="ECO:0000256" key="2">
    <source>
        <dbReference type="ARBA" id="ARBA00007209"/>
    </source>
</evidence>
<evidence type="ECO:0000256" key="10">
    <source>
        <dbReference type="RuleBase" id="RU367040"/>
    </source>
</evidence>
<evidence type="ECO:0000256" key="7">
    <source>
        <dbReference type="ARBA" id="ARBA00023212"/>
    </source>
</evidence>
<keyword evidence="6 10" id="KW-0969">Cilium</keyword>
<dbReference type="InterPro" id="IPR000435">
    <property type="entry name" value="Tektins"/>
</dbReference>
<keyword evidence="4 10" id="KW-0282">Flagellum</keyword>
<dbReference type="PANTHER" id="PTHR19960:SF25">
    <property type="entry name" value="TEKTIN-1"/>
    <property type="match status" value="1"/>
</dbReference>
<feature type="coiled-coil region" evidence="11">
    <location>
        <begin position="151"/>
        <end position="178"/>
    </location>
</feature>
<dbReference type="GO" id="GO:0005634">
    <property type="term" value="C:nucleus"/>
    <property type="evidence" value="ECO:0007669"/>
    <property type="project" value="TreeGrafter"/>
</dbReference>
<keyword evidence="7" id="KW-0206">Cytoskeleton</keyword>
<evidence type="ECO:0000313" key="13">
    <source>
        <dbReference type="Proteomes" id="UP001329430"/>
    </source>
</evidence>
<evidence type="ECO:0000256" key="11">
    <source>
        <dbReference type="SAM" id="Coils"/>
    </source>
</evidence>
<dbReference type="EMBL" id="JAVRBK010000001">
    <property type="protein sequence ID" value="KAK5650097.1"/>
    <property type="molecule type" value="Genomic_DNA"/>
</dbReference>
<dbReference type="InterPro" id="IPR048256">
    <property type="entry name" value="Tektin-like"/>
</dbReference>
<evidence type="ECO:0000256" key="4">
    <source>
        <dbReference type="ARBA" id="ARBA00022846"/>
    </source>
</evidence>
<comment type="similarity">
    <text evidence="2 10">Belongs to the tektin family.</text>
</comment>
<dbReference type="PANTHER" id="PTHR19960">
    <property type="entry name" value="TEKTIN"/>
    <property type="match status" value="1"/>
</dbReference>
<organism evidence="12 13">
    <name type="scientific">Pyrocoelia pectoralis</name>
    <dbReference type="NCBI Taxonomy" id="417401"/>
    <lineage>
        <taxon>Eukaryota</taxon>
        <taxon>Metazoa</taxon>
        <taxon>Ecdysozoa</taxon>
        <taxon>Arthropoda</taxon>
        <taxon>Hexapoda</taxon>
        <taxon>Insecta</taxon>
        <taxon>Pterygota</taxon>
        <taxon>Neoptera</taxon>
        <taxon>Endopterygota</taxon>
        <taxon>Coleoptera</taxon>
        <taxon>Polyphaga</taxon>
        <taxon>Elateriformia</taxon>
        <taxon>Elateroidea</taxon>
        <taxon>Lampyridae</taxon>
        <taxon>Lampyrinae</taxon>
        <taxon>Pyrocoelia</taxon>
    </lineage>
</organism>